<comment type="caution">
    <text evidence="2">The sequence shown here is derived from an EMBL/GenBank/DDBJ whole genome shotgun (WGS) entry which is preliminary data.</text>
</comment>
<proteinExistence type="predicted"/>
<gene>
    <name evidence="2" type="ORF">KI387_012609</name>
</gene>
<name>A0AA38CGL3_TAXCH</name>
<sequence>MLQAREPQTSTEEGGKKKPAGRSVRAVTLVQKGHHSWSIRKLFEDLLGGFRGTGVVWGLRCVGRRSRHLQARAGAGTNAIKGGDKGRRAVLLLRWRGRRVGWRGAGERASPREKWSRSRPTHVEGDASSQGPGGDILYEADTPAAGRGGGGRGSGLRTNLGPRQL</sequence>
<feature type="region of interest" description="Disordered" evidence="1">
    <location>
        <begin position="103"/>
        <end position="165"/>
    </location>
</feature>
<feature type="compositionally biased region" description="Basic and acidic residues" evidence="1">
    <location>
        <begin position="105"/>
        <end position="125"/>
    </location>
</feature>
<dbReference type="EMBL" id="JAHRHJ020000009">
    <property type="protein sequence ID" value="KAH9301026.1"/>
    <property type="molecule type" value="Genomic_DNA"/>
</dbReference>
<dbReference type="AlphaFoldDB" id="A0AA38CGL3"/>
<feature type="compositionally biased region" description="Polar residues" evidence="1">
    <location>
        <begin position="1"/>
        <end position="12"/>
    </location>
</feature>
<evidence type="ECO:0000256" key="1">
    <source>
        <dbReference type="SAM" id="MobiDB-lite"/>
    </source>
</evidence>
<reference evidence="2 3" key="1">
    <citation type="journal article" date="2021" name="Nat. Plants">
        <title>The Taxus genome provides insights into paclitaxel biosynthesis.</title>
        <authorList>
            <person name="Xiong X."/>
            <person name="Gou J."/>
            <person name="Liao Q."/>
            <person name="Li Y."/>
            <person name="Zhou Q."/>
            <person name="Bi G."/>
            <person name="Li C."/>
            <person name="Du R."/>
            <person name="Wang X."/>
            <person name="Sun T."/>
            <person name="Guo L."/>
            <person name="Liang H."/>
            <person name="Lu P."/>
            <person name="Wu Y."/>
            <person name="Zhang Z."/>
            <person name="Ro D.K."/>
            <person name="Shang Y."/>
            <person name="Huang S."/>
            <person name="Yan J."/>
        </authorList>
    </citation>
    <scope>NUCLEOTIDE SEQUENCE [LARGE SCALE GENOMIC DNA]</scope>
    <source>
        <strain evidence="2">Ta-2019</strain>
    </source>
</reference>
<accession>A0AA38CGL3</accession>
<keyword evidence="3" id="KW-1185">Reference proteome</keyword>
<evidence type="ECO:0000313" key="2">
    <source>
        <dbReference type="EMBL" id="KAH9301026.1"/>
    </source>
</evidence>
<organism evidence="2 3">
    <name type="scientific">Taxus chinensis</name>
    <name type="common">Chinese yew</name>
    <name type="synonym">Taxus wallichiana var. chinensis</name>
    <dbReference type="NCBI Taxonomy" id="29808"/>
    <lineage>
        <taxon>Eukaryota</taxon>
        <taxon>Viridiplantae</taxon>
        <taxon>Streptophyta</taxon>
        <taxon>Embryophyta</taxon>
        <taxon>Tracheophyta</taxon>
        <taxon>Spermatophyta</taxon>
        <taxon>Pinopsida</taxon>
        <taxon>Pinidae</taxon>
        <taxon>Conifers II</taxon>
        <taxon>Cupressales</taxon>
        <taxon>Taxaceae</taxon>
        <taxon>Taxus</taxon>
    </lineage>
</organism>
<evidence type="ECO:0000313" key="3">
    <source>
        <dbReference type="Proteomes" id="UP000824469"/>
    </source>
</evidence>
<feature type="non-terminal residue" evidence="2">
    <location>
        <position position="165"/>
    </location>
</feature>
<feature type="region of interest" description="Disordered" evidence="1">
    <location>
        <begin position="1"/>
        <end position="23"/>
    </location>
</feature>
<protein>
    <submittedName>
        <fullName evidence="2">Uncharacterized protein</fullName>
    </submittedName>
</protein>
<dbReference type="Proteomes" id="UP000824469">
    <property type="component" value="Unassembled WGS sequence"/>
</dbReference>